<feature type="compositionally biased region" description="Basic and acidic residues" evidence="2">
    <location>
        <begin position="568"/>
        <end position="579"/>
    </location>
</feature>
<feature type="non-terminal residue" evidence="3">
    <location>
        <position position="1"/>
    </location>
</feature>
<dbReference type="AlphaFoldDB" id="A0A9W7TU00"/>
<dbReference type="PANTHER" id="PTHR34251">
    <property type="entry name" value="LEUCINE-, GLUTAMATE- AND LYSINE-RICH PROTEIN 1"/>
    <property type="match status" value="1"/>
</dbReference>
<dbReference type="InterPro" id="IPR038799">
    <property type="entry name" value="LEKR1"/>
</dbReference>
<dbReference type="EMBL" id="JAFHDT010000012">
    <property type="protein sequence ID" value="KAI7802781.1"/>
    <property type="molecule type" value="Genomic_DNA"/>
</dbReference>
<evidence type="ECO:0000313" key="3">
    <source>
        <dbReference type="EMBL" id="KAI7802781.1"/>
    </source>
</evidence>
<comment type="caution">
    <text evidence="3">The sequence shown here is derived from an EMBL/GenBank/DDBJ whole genome shotgun (WGS) entry which is preliminary data.</text>
</comment>
<evidence type="ECO:0000256" key="2">
    <source>
        <dbReference type="SAM" id="MobiDB-lite"/>
    </source>
</evidence>
<accession>A0A9W7TU00</accession>
<feature type="coiled-coil region" evidence="1">
    <location>
        <begin position="46"/>
        <end position="97"/>
    </location>
</feature>
<evidence type="ECO:0000313" key="4">
    <source>
        <dbReference type="Proteomes" id="UP001059041"/>
    </source>
</evidence>
<name>A0A9W7TU00_TRIRA</name>
<keyword evidence="1" id="KW-0175">Coiled coil</keyword>
<gene>
    <name evidence="3" type="ORF">IRJ41_018386</name>
</gene>
<feature type="coiled-coil region" evidence="1">
    <location>
        <begin position="255"/>
        <end position="542"/>
    </location>
</feature>
<organism evidence="3 4">
    <name type="scientific">Triplophysa rosa</name>
    <name type="common">Cave loach</name>
    <dbReference type="NCBI Taxonomy" id="992332"/>
    <lineage>
        <taxon>Eukaryota</taxon>
        <taxon>Metazoa</taxon>
        <taxon>Chordata</taxon>
        <taxon>Craniata</taxon>
        <taxon>Vertebrata</taxon>
        <taxon>Euteleostomi</taxon>
        <taxon>Actinopterygii</taxon>
        <taxon>Neopterygii</taxon>
        <taxon>Teleostei</taxon>
        <taxon>Ostariophysi</taxon>
        <taxon>Cypriniformes</taxon>
        <taxon>Nemacheilidae</taxon>
        <taxon>Triplophysa</taxon>
    </lineage>
</organism>
<proteinExistence type="predicted"/>
<sequence>EETPRERADKEEMDIHIPSYPLPQEIQQMDQSEKACRYCGVSYLILHEFQRLQERLQEVERELERARGSVERERAVREELRQAFDHLEEMKAAVLQQEETTRALDLQLCVVRHEMESVRTDKERVCTELENEHARRLHLRWRCEQQQQVLGEALALLKSSRGEMMSIKSRFTHFQENWEDSKALIQQSCISADAEFKRQQQKADGVEAELNRLQGEVPNLTTCLDAAQEQILQLDSQVQTQKLLQNENQEAWSLIQGLREEMKTLNEDLQNNMHEREHVKELLETKSAEKEELQELWSQQARDQKATMERLSRDLREKEESWLSCQQRCESLKEQLLAWQQKEEEVTRRLEQAEAELKDLRVARSTLQQERKELRRIHVGELERLEESFRTRLEAAEEHNSKMEACLEQKQAEQVKQLKQLEMELRREAVIELDIQRQKNQELLQKYQTENQQLQKKIPAIIHSATQELHEEIAVLQERMEKQGEARESASQREQQVLQVQREGEAQLQSALQDLQQAQKQLQQFREEKTALEKEKYLLEETVRRECEEREELTSALTLAGEQLLDLKHLSMKPRDTQTHTRPSRSTLAHPDPPTSKHTPILLHHHPRNPSTPPSQGTRRKSLGEWHSGSVSRSLASWHETSRPVSTLPKINKDRIHLVNDSCKNITTLLSRRDKL</sequence>
<protein>
    <submittedName>
        <fullName evidence="3">Leucine-rich</fullName>
    </submittedName>
</protein>
<feature type="region of interest" description="Disordered" evidence="2">
    <location>
        <begin position="568"/>
        <end position="626"/>
    </location>
</feature>
<evidence type="ECO:0000256" key="1">
    <source>
        <dbReference type="SAM" id="Coils"/>
    </source>
</evidence>
<dbReference type="PANTHER" id="PTHR34251:SF1">
    <property type="entry name" value="LEUCINE, GLUTAMATE AND LYSINE RICH 1"/>
    <property type="match status" value="1"/>
</dbReference>
<reference evidence="3" key="1">
    <citation type="submission" date="2021-02" db="EMBL/GenBank/DDBJ databases">
        <title>Comparative genomics reveals that relaxation of natural selection precedes convergent phenotypic evolution of cavefish.</title>
        <authorList>
            <person name="Peng Z."/>
        </authorList>
    </citation>
    <scope>NUCLEOTIDE SEQUENCE</scope>
    <source>
        <tissue evidence="3">Muscle</tissue>
    </source>
</reference>
<dbReference type="Proteomes" id="UP001059041">
    <property type="component" value="Linkage Group LG12"/>
</dbReference>
<keyword evidence="4" id="KW-1185">Reference proteome</keyword>